<dbReference type="SUPFAM" id="SSF69318">
    <property type="entry name" value="Integrin alpha N-terminal domain"/>
    <property type="match status" value="1"/>
</dbReference>
<keyword evidence="2" id="KW-0677">Repeat</keyword>
<sequence>MRLKGALPSPAEEANGYIVYRNIMDGADMVHRVVPEGTEDWVALQRPPRTPEIAYEISLGQGVAGLRLVGDALEFLDGAGTPRLRVSPPYLVDSTGQRHEVKLILQGCNADMSPTPPWGRPVTSPGASHCDLRLRWADDGVAYPVLIDPAWTTTGSMVQARLHHTATLLSTGKVLVTGGQNAVSTLSAAELYDPSTGTWASTGSMTETRTEHTATLLPGSGEVLVAGGTGPNHQLASAELYNPVTGTFTATASMNHTRVLHAATLVGTSVLVSGGSGTDAASSEMYVPALGVWVAQGSMATSRLLHAAVTLQDGRVLVTGGQYGFPTMFHSTAELFNPATGTWTAANFMNLARSGHTATVLTDGNVLVTGGSTGSNVLVSAELYRIANDSWQATDSMTSSERSAHTATLLQNGVVLVTGGFFQGTLASADIYSYQWGTGTWCATGTMNQARGFHTATLLPSGQVLVAGGLSSALSPPTSSTELYSPGTCDSCDDGSACTADSCNTTTGCCEHVNIDYCGNGVCGPEEAFCNCPSDCGSTDTDQDGLSDLWEISGVDVDCDNVADLDLASMGASPWHKDIFVEIDYMVAPNFAHNHIPQSEAISALTVAFANAPVTNPDNDYGINLHLSVSDALPHSFYLTASPATQGSSPDSVNIYDLRALHFDPARNKVFRYAVFGHSSSDPFYCPAGCAGLARPPNNLLMTLASPSNPTGTPEAQASVFMHEFGHCLGLQHGGDAGEPNYKPNYLSVMNYRYPLGIPTTVNGIPAAPRLDYSGQVLGTLNENALDETVGVLGAGPDLLTYYCPGESSATCSDCVACSCGNGACQPAECGEDEMNCPSDCPPCVTACGDGACQALCGETPTTCPSDCTVCSPGHCGNLVCEPDCFAYNAVASISGGIDWNCDGDTADTSVRANITRFGQSVFDVLTGFNDWLNIDYDFQCSPGFSAATGAAAEVTNDLNVEELTEKGFLLPLKSVSIDVVPHCAANPIVVGGPGLVSVIIASEFGFDATSIVSTSLVLANAGPLSTNAVDADGDGDLDLVAVFDMADLFLGSSSTQVTLYGSLPSSQPVYGQAPVTMVTSLGDSDGDGVVDPCDLCENTPAEAEVAEDGCQ</sequence>
<keyword evidence="1" id="KW-0880">Kelch repeat</keyword>
<dbReference type="Gene3D" id="3.40.390.10">
    <property type="entry name" value="Collagenase (Catalytic Domain)"/>
    <property type="match status" value="1"/>
</dbReference>
<comment type="caution">
    <text evidence="3">The sequence shown here is derived from an EMBL/GenBank/DDBJ whole genome shotgun (WGS) entry which is preliminary data.</text>
</comment>
<dbReference type="SMART" id="SM00612">
    <property type="entry name" value="Kelch"/>
    <property type="match status" value="6"/>
</dbReference>
<dbReference type="InterPro" id="IPR015915">
    <property type="entry name" value="Kelch-typ_b-propeller"/>
</dbReference>
<evidence type="ECO:0000256" key="2">
    <source>
        <dbReference type="ARBA" id="ARBA00022737"/>
    </source>
</evidence>
<protein>
    <submittedName>
        <fullName evidence="3">Kelch repeat-containing protein</fullName>
    </submittedName>
</protein>
<evidence type="ECO:0000256" key="1">
    <source>
        <dbReference type="ARBA" id="ARBA00022441"/>
    </source>
</evidence>
<dbReference type="SUPFAM" id="SSF55486">
    <property type="entry name" value="Metalloproteases ('zincins'), catalytic domain"/>
    <property type="match status" value="1"/>
</dbReference>
<dbReference type="InterPro" id="IPR028994">
    <property type="entry name" value="Integrin_alpha_N"/>
</dbReference>
<dbReference type="Pfam" id="PF24681">
    <property type="entry name" value="Kelch_KLHDC2_KLHL20_DRC7"/>
    <property type="match status" value="1"/>
</dbReference>
<dbReference type="InterPro" id="IPR006652">
    <property type="entry name" value="Kelch_1"/>
</dbReference>
<accession>A0ABT6P900</accession>
<dbReference type="PANTHER" id="PTHR46344">
    <property type="entry name" value="OS02G0202900 PROTEIN"/>
    <property type="match status" value="1"/>
</dbReference>
<evidence type="ECO:0000313" key="3">
    <source>
        <dbReference type="EMBL" id="MDI1437106.1"/>
    </source>
</evidence>
<gene>
    <name evidence="3" type="ORF">QHF89_46800</name>
</gene>
<evidence type="ECO:0000313" key="4">
    <source>
        <dbReference type="Proteomes" id="UP001160301"/>
    </source>
</evidence>
<dbReference type="RefSeq" id="WP_284721865.1">
    <property type="nucleotide sequence ID" value="NZ_JARZHI010000106.1"/>
</dbReference>
<proteinExistence type="predicted"/>
<dbReference type="Gene3D" id="2.130.10.80">
    <property type="entry name" value="Galactose oxidase/kelch, beta-propeller"/>
    <property type="match status" value="2"/>
</dbReference>
<dbReference type="Gene3D" id="2.120.10.80">
    <property type="entry name" value="Kelch-type beta propeller"/>
    <property type="match status" value="1"/>
</dbReference>
<dbReference type="InterPro" id="IPR011043">
    <property type="entry name" value="Gal_Oxase/kelch_b-propeller"/>
</dbReference>
<name>A0ABT6P900_9BACT</name>
<dbReference type="Proteomes" id="UP001160301">
    <property type="component" value="Unassembled WGS sequence"/>
</dbReference>
<dbReference type="EMBL" id="JARZHI010000106">
    <property type="protein sequence ID" value="MDI1437106.1"/>
    <property type="molecule type" value="Genomic_DNA"/>
</dbReference>
<reference evidence="3 4" key="1">
    <citation type="submission" date="2023-04" db="EMBL/GenBank/DDBJ databases">
        <title>The genome sequence of Polyangium sorediatum DSM14670.</title>
        <authorList>
            <person name="Zhang X."/>
        </authorList>
    </citation>
    <scope>NUCLEOTIDE SEQUENCE [LARGE SCALE GENOMIC DNA]</scope>
    <source>
        <strain evidence="3 4">DSM 14670</strain>
    </source>
</reference>
<dbReference type="SUPFAM" id="SSF50965">
    <property type="entry name" value="Galactose oxidase, central domain"/>
    <property type="match status" value="2"/>
</dbReference>
<keyword evidence="4" id="KW-1185">Reference proteome</keyword>
<dbReference type="InterPro" id="IPR037293">
    <property type="entry name" value="Gal_Oxidase_central_sf"/>
</dbReference>
<dbReference type="PANTHER" id="PTHR46344:SF27">
    <property type="entry name" value="KELCH REPEAT SUPERFAMILY PROTEIN"/>
    <property type="match status" value="1"/>
</dbReference>
<dbReference type="InterPro" id="IPR024079">
    <property type="entry name" value="MetalloPept_cat_dom_sf"/>
</dbReference>
<organism evidence="3 4">
    <name type="scientific">Polyangium sorediatum</name>
    <dbReference type="NCBI Taxonomy" id="889274"/>
    <lineage>
        <taxon>Bacteria</taxon>
        <taxon>Pseudomonadati</taxon>
        <taxon>Myxococcota</taxon>
        <taxon>Polyangia</taxon>
        <taxon>Polyangiales</taxon>
        <taxon>Polyangiaceae</taxon>
        <taxon>Polyangium</taxon>
    </lineage>
</organism>